<evidence type="ECO:0000313" key="3">
    <source>
        <dbReference type="Proteomes" id="UP001309876"/>
    </source>
</evidence>
<gene>
    <name evidence="2" type="ORF">LTR05_005250</name>
</gene>
<feature type="compositionally biased region" description="Basic and acidic residues" evidence="1">
    <location>
        <begin position="54"/>
        <end position="63"/>
    </location>
</feature>
<accession>A0AAN7T181</accession>
<name>A0AAN7T181_9EURO</name>
<keyword evidence="3" id="KW-1185">Reference proteome</keyword>
<feature type="region of interest" description="Disordered" evidence="1">
    <location>
        <begin position="1"/>
        <end position="106"/>
    </location>
</feature>
<organism evidence="2 3">
    <name type="scientific">Lithohypha guttulata</name>
    <dbReference type="NCBI Taxonomy" id="1690604"/>
    <lineage>
        <taxon>Eukaryota</taxon>
        <taxon>Fungi</taxon>
        <taxon>Dikarya</taxon>
        <taxon>Ascomycota</taxon>
        <taxon>Pezizomycotina</taxon>
        <taxon>Eurotiomycetes</taxon>
        <taxon>Chaetothyriomycetidae</taxon>
        <taxon>Chaetothyriales</taxon>
        <taxon>Trichomeriaceae</taxon>
        <taxon>Lithohypha</taxon>
    </lineage>
</organism>
<proteinExistence type="predicted"/>
<protein>
    <submittedName>
        <fullName evidence="2">Uncharacterized protein</fullName>
    </submittedName>
</protein>
<evidence type="ECO:0000256" key="1">
    <source>
        <dbReference type="SAM" id="MobiDB-lite"/>
    </source>
</evidence>
<evidence type="ECO:0000313" key="2">
    <source>
        <dbReference type="EMBL" id="KAK5085960.1"/>
    </source>
</evidence>
<feature type="compositionally biased region" description="Polar residues" evidence="1">
    <location>
        <begin position="85"/>
        <end position="94"/>
    </location>
</feature>
<dbReference type="EMBL" id="JAVRRJ010000004">
    <property type="protein sequence ID" value="KAK5085960.1"/>
    <property type="molecule type" value="Genomic_DNA"/>
</dbReference>
<sequence length="238" mass="25970">MPTRPVGGMRPDPGMITPPMSRRGTEDVTAASASPSIKPGVPIRKHSQSHHGKYVNEGRDRDSYAVTPYDSRQQMFIDEEERATQRSQYQSTAEYPQPTSPRHPPNAIRTYPPVSQSWISSAGRAPMSGLSDTQLKMLIDSGALKGGQRGHKFEGIYLDGSGSALCGNAYVDPLLAPLGKVHDFGTIRAGKKWNGVFLGGDQHVSLVENVFDGVRKQNMGSRGAHGPMYVDEEEEDFS</sequence>
<feature type="compositionally biased region" description="Basic residues" evidence="1">
    <location>
        <begin position="43"/>
        <end position="53"/>
    </location>
</feature>
<dbReference type="Proteomes" id="UP001309876">
    <property type="component" value="Unassembled WGS sequence"/>
</dbReference>
<comment type="caution">
    <text evidence="2">The sequence shown here is derived from an EMBL/GenBank/DDBJ whole genome shotgun (WGS) entry which is preliminary data.</text>
</comment>
<reference evidence="2 3" key="1">
    <citation type="submission" date="2023-08" db="EMBL/GenBank/DDBJ databases">
        <title>Black Yeasts Isolated from many extreme environments.</title>
        <authorList>
            <person name="Coleine C."/>
            <person name="Stajich J.E."/>
            <person name="Selbmann L."/>
        </authorList>
    </citation>
    <scope>NUCLEOTIDE SEQUENCE [LARGE SCALE GENOMIC DNA]</scope>
    <source>
        <strain evidence="2 3">CCFEE 5910</strain>
    </source>
</reference>
<dbReference type="AlphaFoldDB" id="A0AAN7T181"/>